<dbReference type="Proteomes" id="UP000309450">
    <property type="component" value="Unassembled WGS sequence"/>
</dbReference>
<dbReference type="AlphaFoldDB" id="A0A4S3MRC2"/>
<name>A0A4S3MRC2_9RHOB</name>
<reference evidence="3 4" key="1">
    <citation type="submission" date="2019-04" db="EMBL/GenBank/DDBJ databases">
        <title>Draft genome sequence of Gemmobacter aestuarii sp. nov.</title>
        <authorList>
            <person name="Hameed A."/>
            <person name="Lin S.-Y."/>
            <person name="Shahina M."/>
            <person name="Lai W.-A."/>
            <person name="Young C.-C."/>
        </authorList>
    </citation>
    <scope>NUCLEOTIDE SEQUENCE [LARGE SCALE GENOMIC DNA]</scope>
    <source>
        <strain evidence="3 4">CC-PW-75</strain>
    </source>
</reference>
<keyword evidence="2" id="KW-0732">Signal</keyword>
<dbReference type="OrthoDB" id="344729at2"/>
<dbReference type="EMBL" id="SSND01000001">
    <property type="protein sequence ID" value="THD84664.1"/>
    <property type="molecule type" value="Genomic_DNA"/>
</dbReference>
<gene>
    <name evidence="3" type="ORF">E7811_02705</name>
</gene>
<feature type="compositionally biased region" description="Polar residues" evidence="1">
    <location>
        <begin position="164"/>
        <end position="173"/>
    </location>
</feature>
<evidence type="ECO:0000256" key="2">
    <source>
        <dbReference type="SAM" id="SignalP"/>
    </source>
</evidence>
<feature type="signal peptide" evidence="2">
    <location>
        <begin position="1"/>
        <end position="21"/>
    </location>
</feature>
<accession>A0A4S3MRC2</accession>
<evidence type="ECO:0000313" key="4">
    <source>
        <dbReference type="Proteomes" id="UP000309450"/>
    </source>
</evidence>
<feature type="chain" id="PRO_5020365855" description="YHS domain-containing protein" evidence="2">
    <location>
        <begin position="22"/>
        <end position="173"/>
    </location>
</feature>
<sequence>MFKMTALALALATAIASSAFAGDQYVDKTGFAVSGYDVVSYFDLPQSEIGQPQKSPLAGNSGITADYNGATFAFATEANRDRFLADPAAFAPQYDGHCAFGVAKGGKVPGNPTLWRIVDGKLYLNITKNVVGFWEEDIPGNLKKSEKNWAGLEPQAASSDKIPNFTSAAPVSN</sequence>
<dbReference type="RefSeq" id="WP_136393045.1">
    <property type="nucleotide sequence ID" value="NZ_SSND01000001.1"/>
</dbReference>
<evidence type="ECO:0000256" key="1">
    <source>
        <dbReference type="SAM" id="MobiDB-lite"/>
    </source>
</evidence>
<keyword evidence="4" id="KW-1185">Reference proteome</keyword>
<comment type="caution">
    <text evidence="3">The sequence shown here is derived from an EMBL/GenBank/DDBJ whole genome shotgun (WGS) entry which is preliminary data.</text>
</comment>
<proteinExistence type="predicted"/>
<protein>
    <recommendedName>
        <fullName evidence="5">YHS domain-containing protein</fullName>
    </recommendedName>
</protein>
<feature type="region of interest" description="Disordered" evidence="1">
    <location>
        <begin position="152"/>
        <end position="173"/>
    </location>
</feature>
<dbReference type="NCBIfam" id="NF041384">
    <property type="entry name" value="YHS_seleno_dom"/>
    <property type="match status" value="1"/>
</dbReference>
<evidence type="ECO:0000313" key="3">
    <source>
        <dbReference type="EMBL" id="THD84664.1"/>
    </source>
</evidence>
<evidence type="ECO:0008006" key="5">
    <source>
        <dbReference type="Google" id="ProtNLM"/>
    </source>
</evidence>
<organism evidence="3 4">
    <name type="scientific">Aliigemmobacter aestuarii</name>
    <dbReference type="NCBI Taxonomy" id="1445661"/>
    <lineage>
        <taxon>Bacteria</taxon>
        <taxon>Pseudomonadati</taxon>
        <taxon>Pseudomonadota</taxon>
        <taxon>Alphaproteobacteria</taxon>
        <taxon>Rhodobacterales</taxon>
        <taxon>Paracoccaceae</taxon>
        <taxon>Aliigemmobacter</taxon>
    </lineage>
</organism>